<dbReference type="EMBL" id="MGEA01000061">
    <property type="protein sequence ID" value="OGL73407.1"/>
    <property type="molecule type" value="Genomic_DNA"/>
</dbReference>
<dbReference type="Gene3D" id="3.40.1350.10">
    <property type="match status" value="1"/>
</dbReference>
<dbReference type="Proteomes" id="UP000177088">
    <property type="component" value="Unassembled WGS sequence"/>
</dbReference>
<accession>A0A1F7U6Q3</accession>
<reference evidence="1 2" key="1">
    <citation type="journal article" date="2016" name="Nat. Commun.">
        <title>Thousands of microbial genomes shed light on interconnected biogeochemical processes in an aquifer system.</title>
        <authorList>
            <person name="Anantharaman K."/>
            <person name="Brown C.T."/>
            <person name="Hug L.A."/>
            <person name="Sharon I."/>
            <person name="Castelle C.J."/>
            <person name="Probst A.J."/>
            <person name="Thomas B.C."/>
            <person name="Singh A."/>
            <person name="Wilkins M.J."/>
            <person name="Karaoz U."/>
            <person name="Brodie E.L."/>
            <person name="Williams K.H."/>
            <person name="Hubbard S.S."/>
            <person name="Banfield J.F."/>
        </authorList>
    </citation>
    <scope>NUCLEOTIDE SEQUENCE [LARGE SCALE GENOMIC DNA]</scope>
</reference>
<dbReference type="AlphaFoldDB" id="A0A1F7U6Q3"/>
<protein>
    <submittedName>
        <fullName evidence="1">Uncharacterized protein</fullName>
    </submittedName>
</protein>
<proteinExistence type="predicted"/>
<organism evidence="1 2">
    <name type="scientific">Candidatus Uhrbacteria bacterium RIFCSPHIGHO2_02_FULL_60_10</name>
    <dbReference type="NCBI Taxonomy" id="1802392"/>
    <lineage>
        <taxon>Bacteria</taxon>
        <taxon>Candidatus Uhriibacteriota</taxon>
    </lineage>
</organism>
<name>A0A1F7U6Q3_9BACT</name>
<evidence type="ECO:0000313" key="1">
    <source>
        <dbReference type="EMBL" id="OGL73407.1"/>
    </source>
</evidence>
<gene>
    <name evidence="1" type="ORF">A3C96_00830</name>
</gene>
<dbReference type="InterPro" id="IPR011856">
    <property type="entry name" value="tRNA_endonuc-like_dom_sf"/>
</dbReference>
<comment type="caution">
    <text evidence="1">The sequence shown here is derived from an EMBL/GenBank/DDBJ whole genome shotgun (WGS) entry which is preliminary data.</text>
</comment>
<dbReference type="GO" id="GO:0003676">
    <property type="term" value="F:nucleic acid binding"/>
    <property type="evidence" value="ECO:0007669"/>
    <property type="project" value="InterPro"/>
</dbReference>
<sequence length="289" mass="33146">MPKKLRLIKLGDGKEQLSELDIQKTFEQNLSDFEPGLKLVTSFLQTNVGIIDTLALDEDNRPTVIEFKGPGASSQDALIQALDYTVWCRNNFSFVEKTIRKNLESLKKNQELVNDIRIIVAASDFDERTKRSAYGIEHEVKLVAYRLFERVDEVWILPIVEVDTAVGGRSTEVLAPKSKDDHFINRPREIVDLYEKFEKNVRQIGADVQVNYKTQSFIGIKNARRNFIGVNPKLNWIRLDLPLTPDEAKSSDYKWADSCGGWGYIHLTDKTYDESMRLVRLAYEKLGSQ</sequence>
<evidence type="ECO:0000313" key="2">
    <source>
        <dbReference type="Proteomes" id="UP000177088"/>
    </source>
</evidence>